<sequence>MSNLKVLSVTKRNETGKGANRRLRSEGLVTGIYYNAKGETIPVQVPHLAMEKMAMFAGRTTVINLEIDDNGKKTTHPVLIWELERHPFKNRFDHVDFYGVDFERPIEVKVPLEFIGVAKGTKLGGSLEVLREELQIIAKPLSMPKIISIDINDLGLNQHVRVGDLKLEEGVKAKLAKEAIIVSVISKVAAADEEGGEKEKKK</sequence>
<name>A0A1M7S9S7_9BACT</name>
<accession>A0A1M7S9S7</accession>
<feature type="domain" description="Large ribosomal subunit protein bL25 beta" evidence="7">
    <location>
        <begin position="106"/>
        <end position="185"/>
    </location>
</feature>
<keyword evidence="9" id="KW-1185">Reference proteome</keyword>
<comment type="subunit">
    <text evidence="5">Part of the 50S ribosomal subunit; part of the 5S rRNA/L5/L18/L25 subcomplex. Contacts the 5S rRNA. Binds to the 5S rRNA independently of L5 and L18.</text>
</comment>
<dbReference type="RefSeq" id="WP_072696333.1">
    <property type="nucleotide sequence ID" value="NZ_FRDI01000003.1"/>
</dbReference>
<dbReference type="PANTHER" id="PTHR33284">
    <property type="entry name" value="RIBOSOMAL PROTEIN L25/GLN-TRNA SYNTHETASE, ANTI-CODON-BINDING DOMAIN-CONTAINING PROTEIN"/>
    <property type="match status" value="1"/>
</dbReference>
<dbReference type="CDD" id="cd00495">
    <property type="entry name" value="Ribosomal_L25_TL5_CTC"/>
    <property type="match status" value="1"/>
</dbReference>
<keyword evidence="4 5" id="KW-0687">Ribonucleoprotein</keyword>
<gene>
    <name evidence="5" type="primary">rplY</name>
    <name evidence="5" type="synonym">ctc</name>
    <name evidence="8" type="ORF">SAMN02745728_00636</name>
</gene>
<dbReference type="PANTHER" id="PTHR33284:SF1">
    <property type="entry name" value="RIBOSOMAL PROTEIN L25_GLN-TRNA SYNTHETASE, ANTI-CODON-BINDING DOMAIN-CONTAINING PROTEIN"/>
    <property type="match status" value="1"/>
</dbReference>
<evidence type="ECO:0000313" key="9">
    <source>
        <dbReference type="Proteomes" id="UP000186469"/>
    </source>
</evidence>
<dbReference type="OrthoDB" id="9786489at2"/>
<evidence type="ECO:0000256" key="5">
    <source>
        <dbReference type="HAMAP-Rule" id="MF_01334"/>
    </source>
</evidence>
<evidence type="ECO:0000256" key="3">
    <source>
        <dbReference type="ARBA" id="ARBA00022980"/>
    </source>
</evidence>
<evidence type="ECO:0000259" key="6">
    <source>
        <dbReference type="Pfam" id="PF01386"/>
    </source>
</evidence>
<dbReference type="GO" id="GO:0006412">
    <property type="term" value="P:translation"/>
    <property type="evidence" value="ECO:0007669"/>
    <property type="project" value="UniProtKB-UniRule"/>
</dbReference>
<comment type="similarity">
    <text evidence="5">Belongs to the bacterial ribosomal protein bL25 family. CTC subfamily.</text>
</comment>
<evidence type="ECO:0000256" key="2">
    <source>
        <dbReference type="ARBA" id="ARBA00022884"/>
    </source>
</evidence>
<dbReference type="InterPro" id="IPR011035">
    <property type="entry name" value="Ribosomal_bL25/Gln-tRNA_synth"/>
</dbReference>
<evidence type="ECO:0000259" key="7">
    <source>
        <dbReference type="Pfam" id="PF14693"/>
    </source>
</evidence>
<reference evidence="8 9" key="1">
    <citation type="submission" date="2016-12" db="EMBL/GenBank/DDBJ databases">
        <authorList>
            <person name="Song W.-J."/>
            <person name="Kurnit D.M."/>
        </authorList>
    </citation>
    <scope>NUCLEOTIDE SEQUENCE [LARGE SCALE GENOMIC DNA]</scope>
    <source>
        <strain evidence="8 9">DSM 11393</strain>
    </source>
</reference>
<proteinExistence type="inferred from homology"/>
<dbReference type="GO" id="GO:0003735">
    <property type="term" value="F:structural constituent of ribosome"/>
    <property type="evidence" value="ECO:0007669"/>
    <property type="project" value="InterPro"/>
</dbReference>
<dbReference type="InterPro" id="IPR001021">
    <property type="entry name" value="Ribosomal_bL25_long"/>
</dbReference>
<dbReference type="GO" id="GO:0022625">
    <property type="term" value="C:cytosolic large ribosomal subunit"/>
    <property type="evidence" value="ECO:0007669"/>
    <property type="project" value="TreeGrafter"/>
</dbReference>
<dbReference type="Proteomes" id="UP000186469">
    <property type="component" value="Unassembled WGS sequence"/>
</dbReference>
<dbReference type="GO" id="GO:0008097">
    <property type="term" value="F:5S rRNA binding"/>
    <property type="evidence" value="ECO:0007669"/>
    <property type="project" value="InterPro"/>
</dbReference>
<dbReference type="InterPro" id="IPR020057">
    <property type="entry name" value="Ribosomal_bL25_b-dom"/>
</dbReference>
<keyword evidence="3 5" id="KW-0689">Ribosomal protein</keyword>
<dbReference type="Pfam" id="PF01386">
    <property type="entry name" value="Ribosomal_L25p"/>
    <property type="match status" value="1"/>
</dbReference>
<dbReference type="Pfam" id="PF14693">
    <property type="entry name" value="Ribosomal_TL5_C"/>
    <property type="match status" value="1"/>
</dbReference>
<dbReference type="Gene3D" id="2.40.240.10">
    <property type="entry name" value="Ribosomal Protein L25, Chain P"/>
    <property type="match status" value="1"/>
</dbReference>
<dbReference type="InterPro" id="IPR029751">
    <property type="entry name" value="Ribosomal_L25_dom"/>
</dbReference>
<evidence type="ECO:0000256" key="1">
    <source>
        <dbReference type="ARBA" id="ARBA00022730"/>
    </source>
</evidence>
<dbReference type="InterPro" id="IPR020056">
    <property type="entry name" value="Rbsml_bL25/Gln-tRNA_synth_N"/>
</dbReference>
<dbReference type="EMBL" id="FRDI01000003">
    <property type="protein sequence ID" value="SHN55134.1"/>
    <property type="molecule type" value="Genomic_DNA"/>
</dbReference>
<feature type="domain" description="Large ribosomal subunit protein bL25 L25" evidence="6">
    <location>
        <begin position="7"/>
        <end position="97"/>
    </location>
</feature>
<evidence type="ECO:0000256" key="4">
    <source>
        <dbReference type="ARBA" id="ARBA00023274"/>
    </source>
</evidence>
<keyword evidence="2 5" id="KW-0694">RNA-binding</keyword>
<dbReference type="NCBIfam" id="TIGR00731">
    <property type="entry name" value="bL25_bact_ctc"/>
    <property type="match status" value="1"/>
</dbReference>
<dbReference type="SUPFAM" id="SSF50715">
    <property type="entry name" value="Ribosomal protein L25-like"/>
    <property type="match status" value="1"/>
</dbReference>
<dbReference type="InterPro" id="IPR020930">
    <property type="entry name" value="Ribosomal_uL5_bac-type"/>
</dbReference>
<dbReference type="Gene3D" id="2.170.120.20">
    <property type="entry name" value="Ribosomal protein L25, beta domain"/>
    <property type="match status" value="1"/>
</dbReference>
<dbReference type="AlphaFoldDB" id="A0A1M7S9S7"/>
<comment type="function">
    <text evidence="5">This is one of the proteins that binds to the 5S RNA in the ribosome where it forms part of the central protuberance.</text>
</comment>
<organism evidence="8 9">
    <name type="scientific">Desulfovibrio litoralis DSM 11393</name>
    <dbReference type="NCBI Taxonomy" id="1121455"/>
    <lineage>
        <taxon>Bacteria</taxon>
        <taxon>Pseudomonadati</taxon>
        <taxon>Thermodesulfobacteriota</taxon>
        <taxon>Desulfovibrionia</taxon>
        <taxon>Desulfovibrionales</taxon>
        <taxon>Desulfovibrionaceae</taxon>
        <taxon>Desulfovibrio</taxon>
    </lineage>
</organism>
<dbReference type="STRING" id="1121455.SAMN02745728_00636"/>
<evidence type="ECO:0000313" key="8">
    <source>
        <dbReference type="EMBL" id="SHN55134.1"/>
    </source>
</evidence>
<dbReference type="NCBIfam" id="NF004135">
    <property type="entry name" value="PRK05618.3-1"/>
    <property type="match status" value="1"/>
</dbReference>
<protein>
    <recommendedName>
        <fullName evidence="5">Large ribosomal subunit protein bL25</fullName>
    </recommendedName>
    <alternativeName>
        <fullName evidence="5">General stress protein CTC</fullName>
    </alternativeName>
</protein>
<keyword evidence="1 5" id="KW-0699">rRNA-binding</keyword>
<dbReference type="InterPro" id="IPR037121">
    <property type="entry name" value="Ribosomal_bL25_C"/>
</dbReference>
<dbReference type="HAMAP" id="MF_01334">
    <property type="entry name" value="Ribosomal_bL25_CTC"/>
    <property type="match status" value="1"/>
</dbReference>